<feature type="transmembrane region" description="Helical" evidence="14">
    <location>
        <begin position="657"/>
        <end position="679"/>
    </location>
</feature>
<evidence type="ECO:0000256" key="12">
    <source>
        <dbReference type="ARBA" id="ARBA00023136"/>
    </source>
</evidence>
<feature type="region of interest" description="Disordered" evidence="13">
    <location>
        <begin position="245"/>
        <end position="336"/>
    </location>
</feature>
<feature type="compositionally biased region" description="Basic and acidic residues" evidence="13">
    <location>
        <begin position="284"/>
        <end position="299"/>
    </location>
</feature>
<name>A0ABP0JCJ2_9DINO</name>
<dbReference type="PROSITE" id="PS51292">
    <property type="entry name" value="ZF_RING_CH"/>
    <property type="match status" value="1"/>
</dbReference>
<dbReference type="PANTHER" id="PTHR13145">
    <property type="entry name" value="SSM4 PROTEIN"/>
    <property type="match status" value="1"/>
</dbReference>
<keyword evidence="12 14" id="KW-0472">Membrane</keyword>
<keyword evidence="5 16" id="KW-0808">Transferase</keyword>
<feature type="transmembrane region" description="Helical" evidence="14">
    <location>
        <begin position="415"/>
        <end position="444"/>
    </location>
</feature>
<feature type="domain" description="RING-CH-type" evidence="15">
    <location>
        <begin position="47"/>
        <end position="112"/>
    </location>
</feature>
<keyword evidence="10" id="KW-0862">Zinc</keyword>
<dbReference type="Pfam" id="PF12906">
    <property type="entry name" value="RINGv"/>
    <property type="match status" value="1"/>
</dbReference>
<feature type="compositionally biased region" description="Acidic residues" evidence="13">
    <location>
        <begin position="365"/>
        <end position="391"/>
    </location>
</feature>
<feature type="transmembrane region" description="Helical" evidence="14">
    <location>
        <begin position="929"/>
        <end position="948"/>
    </location>
</feature>
<dbReference type="PANTHER" id="PTHR13145:SF0">
    <property type="entry name" value="E3 UBIQUITIN-PROTEIN LIGASE MARCHF6"/>
    <property type="match status" value="1"/>
</dbReference>
<feature type="region of interest" description="Disordered" evidence="13">
    <location>
        <begin position="1"/>
        <end position="48"/>
    </location>
</feature>
<evidence type="ECO:0000256" key="14">
    <source>
        <dbReference type="SAM" id="Phobius"/>
    </source>
</evidence>
<feature type="compositionally biased region" description="Low complexity" evidence="13">
    <location>
        <begin position="273"/>
        <end position="283"/>
    </location>
</feature>
<feature type="compositionally biased region" description="Basic and acidic residues" evidence="13">
    <location>
        <begin position="318"/>
        <end position="331"/>
    </location>
</feature>
<evidence type="ECO:0000313" key="16">
    <source>
        <dbReference type="EMBL" id="CAK9012076.1"/>
    </source>
</evidence>
<evidence type="ECO:0000256" key="3">
    <source>
        <dbReference type="ARBA" id="ARBA00004906"/>
    </source>
</evidence>
<feature type="transmembrane region" description="Helical" evidence="14">
    <location>
        <begin position="1180"/>
        <end position="1201"/>
    </location>
</feature>
<evidence type="ECO:0000256" key="2">
    <source>
        <dbReference type="ARBA" id="ARBA00004141"/>
    </source>
</evidence>
<feature type="region of interest" description="Disordered" evidence="13">
    <location>
        <begin position="815"/>
        <end position="873"/>
    </location>
</feature>
<keyword evidence="7" id="KW-0479">Metal-binding</keyword>
<feature type="compositionally biased region" description="Basic and acidic residues" evidence="13">
    <location>
        <begin position="819"/>
        <end position="829"/>
    </location>
</feature>
<keyword evidence="17" id="KW-1185">Reference proteome</keyword>
<dbReference type="GO" id="GO:0016740">
    <property type="term" value="F:transferase activity"/>
    <property type="evidence" value="ECO:0007669"/>
    <property type="project" value="UniProtKB-KW"/>
</dbReference>
<gene>
    <name evidence="16" type="ORF">SCF082_LOCUS11370</name>
</gene>
<evidence type="ECO:0000256" key="6">
    <source>
        <dbReference type="ARBA" id="ARBA00022692"/>
    </source>
</evidence>
<evidence type="ECO:0000256" key="7">
    <source>
        <dbReference type="ARBA" id="ARBA00022723"/>
    </source>
</evidence>
<comment type="caution">
    <text evidence="16">The sequence shown here is derived from an EMBL/GenBank/DDBJ whole genome shotgun (WGS) entry which is preliminary data.</text>
</comment>
<dbReference type="Proteomes" id="UP001642464">
    <property type="component" value="Unassembled WGS sequence"/>
</dbReference>
<feature type="transmembrane region" description="Helical" evidence="14">
    <location>
        <begin position="555"/>
        <end position="578"/>
    </location>
</feature>
<feature type="compositionally biased region" description="Acidic residues" evidence="13">
    <location>
        <begin position="1"/>
        <end position="10"/>
    </location>
</feature>
<evidence type="ECO:0000256" key="13">
    <source>
        <dbReference type="SAM" id="MobiDB-lite"/>
    </source>
</evidence>
<keyword evidence="6 14" id="KW-0812">Transmembrane</keyword>
<dbReference type="InterPro" id="IPR011016">
    <property type="entry name" value="Znf_RING-CH"/>
</dbReference>
<evidence type="ECO:0000256" key="10">
    <source>
        <dbReference type="ARBA" id="ARBA00022833"/>
    </source>
</evidence>
<keyword evidence="8" id="KW-0863">Zinc-finger</keyword>
<feature type="transmembrane region" description="Helical" evidence="14">
    <location>
        <begin position="887"/>
        <end position="909"/>
    </location>
</feature>
<feature type="transmembrane region" description="Helical" evidence="14">
    <location>
        <begin position="719"/>
        <end position="741"/>
    </location>
</feature>
<accession>A0ABP0JCJ2</accession>
<dbReference type="InterPro" id="IPR013083">
    <property type="entry name" value="Znf_RING/FYVE/PHD"/>
</dbReference>
<feature type="transmembrane region" description="Helical" evidence="14">
    <location>
        <begin position="146"/>
        <end position="168"/>
    </location>
</feature>
<dbReference type="EMBL" id="CAXAMM010006731">
    <property type="protein sequence ID" value="CAK9012076.1"/>
    <property type="molecule type" value="Genomic_DNA"/>
</dbReference>
<feature type="compositionally biased region" description="Acidic residues" evidence="13">
    <location>
        <begin position="844"/>
        <end position="856"/>
    </location>
</feature>
<feature type="region of interest" description="Disordered" evidence="13">
    <location>
        <begin position="363"/>
        <end position="391"/>
    </location>
</feature>
<proteinExistence type="predicted"/>
<feature type="transmembrane region" description="Helical" evidence="14">
    <location>
        <begin position="985"/>
        <end position="1006"/>
    </location>
</feature>
<comment type="subcellular location">
    <subcellularLocation>
        <location evidence="2">Membrane</location>
        <topology evidence="2">Multi-pass membrane protein</topology>
    </subcellularLocation>
</comment>
<keyword evidence="9" id="KW-0833">Ubl conjugation pathway</keyword>
<dbReference type="CDD" id="cd16702">
    <property type="entry name" value="RING_CH-C4HC3_MARCH6"/>
    <property type="match status" value="1"/>
</dbReference>
<evidence type="ECO:0000256" key="5">
    <source>
        <dbReference type="ARBA" id="ARBA00022679"/>
    </source>
</evidence>
<comment type="catalytic activity">
    <reaction evidence="1">
        <text>S-ubiquitinyl-[E2 ubiquitin-conjugating enzyme]-L-cysteine + [acceptor protein]-L-lysine = [E2 ubiquitin-conjugating enzyme]-L-cysteine + N(6)-ubiquitinyl-[acceptor protein]-L-lysine.</text>
        <dbReference type="EC" id="2.3.2.27"/>
    </reaction>
</comment>
<feature type="transmembrane region" description="Helical" evidence="14">
    <location>
        <begin position="211"/>
        <end position="235"/>
    </location>
</feature>
<dbReference type="EC" id="2.3.2.27" evidence="4"/>
<evidence type="ECO:0000313" key="17">
    <source>
        <dbReference type="Proteomes" id="UP001642464"/>
    </source>
</evidence>
<feature type="transmembrane region" description="Helical" evidence="14">
    <location>
        <begin position="1139"/>
        <end position="1160"/>
    </location>
</feature>
<keyword evidence="11 14" id="KW-1133">Transmembrane helix</keyword>
<comment type="pathway">
    <text evidence="3">Protein modification; protein ubiquitination.</text>
</comment>
<organism evidence="16 17">
    <name type="scientific">Durusdinium trenchii</name>
    <dbReference type="NCBI Taxonomy" id="1381693"/>
    <lineage>
        <taxon>Eukaryota</taxon>
        <taxon>Sar</taxon>
        <taxon>Alveolata</taxon>
        <taxon>Dinophyceae</taxon>
        <taxon>Suessiales</taxon>
        <taxon>Symbiodiniaceae</taxon>
        <taxon>Durusdinium</taxon>
    </lineage>
</organism>
<evidence type="ECO:0000256" key="8">
    <source>
        <dbReference type="ARBA" id="ARBA00022771"/>
    </source>
</evidence>
<feature type="transmembrane region" description="Helical" evidence="14">
    <location>
        <begin position="614"/>
        <end position="637"/>
    </location>
</feature>
<reference evidence="16 17" key="1">
    <citation type="submission" date="2024-02" db="EMBL/GenBank/DDBJ databases">
        <authorList>
            <person name="Chen Y."/>
            <person name="Shah S."/>
            <person name="Dougan E. K."/>
            <person name="Thang M."/>
            <person name="Chan C."/>
        </authorList>
    </citation>
    <scope>NUCLEOTIDE SEQUENCE [LARGE SCALE GENOMIC DNA]</scope>
</reference>
<feature type="transmembrane region" description="Helical" evidence="14">
    <location>
        <begin position="1086"/>
        <end position="1107"/>
    </location>
</feature>
<protein>
    <recommendedName>
        <fullName evidence="4">RING-type E3 ubiquitin transferase</fullName>
        <ecNumber evidence="4">2.3.2.27</ecNumber>
    </recommendedName>
</protein>
<evidence type="ECO:0000256" key="11">
    <source>
        <dbReference type="ARBA" id="ARBA00022989"/>
    </source>
</evidence>
<sequence>MEVAAQEEEQLQPRPGGERPGGHVVDAQESSAQGQRLGEGSAEQGDGVEDEGEICRICRSGREDGRPLYHPCICTGSIKFVHEDCLMEWLSYSSQNSNRSKCELCGHRFGFTPVYEEGAPSSLSTSEFASLCVVRGVRSLPFGVRLVVVGLTWGIFIPIATCVMFRILSLGKLDRTGLYDQLQDTSVGQSGWSRLFARLCMALDGGVYTSWGVGVCATASIFMSFVTLVSVVDFVREHEMLNEHLEEHDMEDEDDNIFPANEEPVGDLVNYNDVVDPAAPPDAALEHVQEERDREREQEMQEQEEDERQGQDPVEAPAHQREEQRPEERAQGHQQAVMDNDDMDWALVAAQALPAVVDAAQEPNPLEEDGDAPAPEEQELLDDEDDEDEHEGDLNVALDELLGLRGPGWVLFHNVLWLLTFNGLYLCVALFAPTTVGAVIMSVFARLAEATTGVQLLSKKDEAYLLRTLHRLRGEERVRSLHSHQWSLVHQGGLWSVAGLDPVAAKSEIAALEAEVRLQELSRLNLPMVQNGTLVCGLGDKDVEGRDKFFEELHWIGLEVGAVLIGYSTVALVLSLMFNTSKWLRDRAAGRSSSFRTYSRVTRVLKLMSRTFKVVIIVFLKMGVFPVLLGALLEFAGRDLVDLGDINRYSFASDHPVYAIMILWVAGITHMLVITVIVLELRDVLHPDILHGIIRPKDADDSLLRTVLEEPLLKHMRRMALSCAIYTFLVAAFIFVPAHIIKESGYREVLPYTPALKYTLLEVQLPIELLCIHIGVLNVLDQSKEALRDAITAWLRVTCGALGLTRFILPVPAEDESEGTARHADGEDNVREEEEREGGHQEREQEDADDGEEDDGPLGAQQGEPEPDAAEPALLPRQTPSLWMLRILVISALAWTTCLAATVAVVTSPLFLGRATVSLLQIPVQHEPLIYGIGCVVLWRAVVAAYVAQVHRAPAAISNLLHLVFDRSSVPQSWMRSLIDWFQTGLILLLLQPWAIGVVVQMLVLLPAEIFQAQVDVYNRTSSPTSFRYQVGLLHKALGGAMAVGNHSIGSEVPVMANPVEVLWSSTPVGASRASPVVSASPMHDWMVGMIIQLIATQVLFLLPDLVNPEDRLGRLYTSVSEAVHDAVHHLDCIKLLDLLVTSFCSVLLVFTLPMGIWGVVDGVIHLTGPESAMRHTHGLVYQCRWTIVVLALSIAVPFVAMEAHRTCRRLHDALRDERYLIGKRLHNMEQTQRAFSKRRSVVF</sequence>
<dbReference type="SUPFAM" id="SSF57850">
    <property type="entry name" value="RING/U-box"/>
    <property type="match status" value="1"/>
</dbReference>
<evidence type="ECO:0000256" key="4">
    <source>
        <dbReference type="ARBA" id="ARBA00012483"/>
    </source>
</evidence>
<evidence type="ECO:0000256" key="1">
    <source>
        <dbReference type="ARBA" id="ARBA00000900"/>
    </source>
</evidence>
<dbReference type="SMART" id="SM00744">
    <property type="entry name" value="RINGv"/>
    <property type="match status" value="1"/>
</dbReference>
<evidence type="ECO:0000259" key="15">
    <source>
        <dbReference type="PROSITE" id="PS51292"/>
    </source>
</evidence>
<evidence type="ECO:0000256" key="9">
    <source>
        <dbReference type="ARBA" id="ARBA00022786"/>
    </source>
</evidence>
<feature type="transmembrane region" description="Helical" evidence="14">
    <location>
        <begin position="761"/>
        <end position="780"/>
    </location>
</feature>
<dbReference type="Gene3D" id="3.30.40.10">
    <property type="entry name" value="Zinc/RING finger domain, C3HC4 (zinc finger)"/>
    <property type="match status" value="1"/>
</dbReference>